<accession>A0A419W4X9</accession>
<dbReference type="GO" id="GO:0000049">
    <property type="term" value="F:tRNA binding"/>
    <property type="evidence" value="ECO:0007669"/>
    <property type="project" value="UniProtKB-KW"/>
</dbReference>
<evidence type="ECO:0000256" key="8">
    <source>
        <dbReference type="ARBA" id="ARBA00022840"/>
    </source>
</evidence>
<dbReference type="EMBL" id="RAPN01000001">
    <property type="protein sequence ID" value="RKD90509.1"/>
    <property type="molecule type" value="Genomic_DNA"/>
</dbReference>
<feature type="domain" description="ABC transporter" evidence="13">
    <location>
        <begin position="313"/>
        <end position="531"/>
    </location>
</feature>
<feature type="compositionally biased region" description="Basic and acidic residues" evidence="12">
    <location>
        <begin position="530"/>
        <end position="545"/>
    </location>
</feature>
<keyword evidence="11" id="KW-0648">Protein biosynthesis</keyword>
<keyword evidence="4" id="KW-0699">rRNA-binding</keyword>
<feature type="compositionally biased region" description="Acidic residues" evidence="12">
    <location>
        <begin position="575"/>
        <end position="584"/>
    </location>
</feature>
<evidence type="ECO:0000256" key="5">
    <source>
        <dbReference type="ARBA" id="ARBA00022737"/>
    </source>
</evidence>
<feature type="compositionally biased region" description="Low complexity" evidence="12">
    <location>
        <begin position="546"/>
        <end position="557"/>
    </location>
</feature>
<evidence type="ECO:0000256" key="6">
    <source>
        <dbReference type="ARBA" id="ARBA00022741"/>
    </source>
</evidence>
<evidence type="ECO:0000256" key="4">
    <source>
        <dbReference type="ARBA" id="ARBA00022730"/>
    </source>
</evidence>
<dbReference type="PANTHER" id="PTHR42855">
    <property type="entry name" value="ABC TRANSPORTER ATP-BINDING SUBUNIT"/>
    <property type="match status" value="1"/>
</dbReference>
<keyword evidence="8 14" id="KW-0067">ATP-binding</keyword>
<comment type="caution">
    <text evidence="14">The sequence shown here is derived from an EMBL/GenBank/DDBJ whole genome shotgun (WGS) entry which is preliminary data.</text>
</comment>
<evidence type="ECO:0000256" key="12">
    <source>
        <dbReference type="SAM" id="MobiDB-lite"/>
    </source>
</evidence>
<dbReference type="InterPro" id="IPR032524">
    <property type="entry name" value="ABC_tran_C"/>
</dbReference>
<keyword evidence="5" id="KW-0677">Repeat</keyword>
<dbReference type="FunFam" id="3.40.50.300:FF:000011">
    <property type="entry name" value="Putative ABC transporter ATP-binding component"/>
    <property type="match status" value="1"/>
</dbReference>
<dbReference type="OrthoDB" id="1521973at2"/>
<dbReference type="InterPro" id="IPR027417">
    <property type="entry name" value="P-loop_NTPase"/>
</dbReference>
<dbReference type="AlphaFoldDB" id="A0A419W4X9"/>
<dbReference type="RefSeq" id="WP_120271910.1">
    <property type="nucleotide sequence ID" value="NZ_RAPN01000001.1"/>
</dbReference>
<dbReference type="GO" id="GO:0006417">
    <property type="term" value="P:regulation of translation"/>
    <property type="evidence" value="ECO:0007669"/>
    <property type="project" value="UniProtKB-KW"/>
</dbReference>
<evidence type="ECO:0000256" key="3">
    <source>
        <dbReference type="ARBA" id="ARBA00022555"/>
    </source>
</evidence>
<dbReference type="InterPro" id="IPR037118">
    <property type="entry name" value="Val-tRNA_synth_C_sf"/>
</dbReference>
<dbReference type="Gene3D" id="3.40.50.300">
    <property type="entry name" value="P-loop containing nucleotide triphosphate hydrolases"/>
    <property type="match status" value="2"/>
</dbReference>
<keyword evidence="2" id="KW-0963">Cytoplasm</keyword>
<dbReference type="PROSITE" id="PS00211">
    <property type="entry name" value="ABC_TRANSPORTER_1"/>
    <property type="match status" value="1"/>
</dbReference>
<dbReference type="Pfam" id="PF16326">
    <property type="entry name" value="ABC_tran_CTD"/>
    <property type="match status" value="1"/>
</dbReference>
<feature type="region of interest" description="Disordered" evidence="12">
    <location>
        <begin position="530"/>
        <end position="601"/>
    </location>
</feature>
<dbReference type="Pfam" id="PF00005">
    <property type="entry name" value="ABC_tran"/>
    <property type="match status" value="2"/>
</dbReference>
<keyword evidence="3" id="KW-0820">tRNA-binding</keyword>
<dbReference type="InterPro" id="IPR051309">
    <property type="entry name" value="ABCF_ATPase"/>
</dbReference>
<gene>
    <name evidence="14" type="ORF">BC643_0849</name>
</gene>
<organism evidence="14 15">
    <name type="scientific">Mangrovibacterium diazotrophicum</name>
    <dbReference type="NCBI Taxonomy" id="1261403"/>
    <lineage>
        <taxon>Bacteria</taxon>
        <taxon>Pseudomonadati</taxon>
        <taxon>Bacteroidota</taxon>
        <taxon>Bacteroidia</taxon>
        <taxon>Marinilabiliales</taxon>
        <taxon>Prolixibacteraceae</taxon>
        <taxon>Mangrovibacterium</taxon>
    </lineage>
</organism>
<dbReference type="InterPro" id="IPR003593">
    <property type="entry name" value="AAA+_ATPase"/>
</dbReference>
<evidence type="ECO:0000256" key="7">
    <source>
        <dbReference type="ARBA" id="ARBA00022801"/>
    </source>
</evidence>
<evidence type="ECO:0000313" key="14">
    <source>
        <dbReference type="EMBL" id="RKD90509.1"/>
    </source>
</evidence>
<sequence length="625" mass="72174">MIPYLQAEQISKRFADSMLFEGISFTIFKDQKVALIAKNGAGKTTMMEILAGNDEPDSGTITKTKDTKIGYLRQNPDLDVNLTVLEQALKSDNPALQVVREFENALKHNDQKAIEELSVKMDELHAWDFDVKVKQILSQLKIDNFDQRVGELSGGQQKRLALANVLVNNPDLLLLDEPTNHLDLEMIEWLEMYLEKTNCTLFMVTHDRYFLDRVCNEIIEIDQNQVYGYSGNYSYYLEKRQERIEQQQASTEKAQNLLRTELDWMRRMPKARSHKAKYRIDAFYDLKEKASFRRREDNLELSIASSRMGSKILELDHISKAYGDLKLIDDFSYKFSRFEKVGIVGKNGTGKSTFLNVITESLSADTGTVDWGQTIKIGYYRQDGMDFKPTDKVIDVVKAIAEVVTFEDGNRMTATQLLTRFLFPPESQYGLIEKLSGGEKRRLYLCTILMQNPNFLILDEPTNDLDIMTLNVLEDYLAAFDGCVIVVSHDRYFMDKIVDHLFVFEGAGKIKDFPGNYTIYRNSVEEEEEKAKEKEKAQAQAKEQKTPAQKPKQQSQKLTFNEKREFEQLEKDIASLEEEKETLEEQMNSGELSPDELVEKSQRYADLKDELDEKELRWLELSEKA</sequence>
<keyword evidence="9" id="KW-0810">Translation regulation</keyword>
<name>A0A419W4X9_9BACT</name>
<dbReference type="GO" id="GO:0006412">
    <property type="term" value="P:translation"/>
    <property type="evidence" value="ECO:0007669"/>
    <property type="project" value="UniProtKB-KW"/>
</dbReference>
<dbReference type="Gene3D" id="1.10.287.380">
    <property type="entry name" value="Valyl-tRNA synthetase, C-terminal domain"/>
    <property type="match status" value="1"/>
</dbReference>
<dbReference type="InterPro" id="IPR017871">
    <property type="entry name" value="ABC_transporter-like_CS"/>
</dbReference>
<dbReference type="GO" id="GO:0003677">
    <property type="term" value="F:DNA binding"/>
    <property type="evidence" value="ECO:0007669"/>
    <property type="project" value="InterPro"/>
</dbReference>
<proteinExistence type="inferred from homology"/>
<keyword evidence="7" id="KW-0378">Hydrolase</keyword>
<dbReference type="SUPFAM" id="SSF52540">
    <property type="entry name" value="P-loop containing nucleoside triphosphate hydrolases"/>
    <property type="match status" value="2"/>
</dbReference>
<dbReference type="InterPro" id="IPR003439">
    <property type="entry name" value="ABC_transporter-like_ATP-bd"/>
</dbReference>
<keyword evidence="6" id="KW-0547">Nucleotide-binding</keyword>
<evidence type="ECO:0000256" key="2">
    <source>
        <dbReference type="ARBA" id="ARBA00022490"/>
    </source>
</evidence>
<dbReference type="FunFam" id="3.40.50.300:FF:000183">
    <property type="entry name" value="ABC transporter ATP-binding protein yjjK"/>
    <property type="match status" value="1"/>
</dbReference>
<dbReference type="InterPro" id="IPR032781">
    <property type="entry name" value="ABC_tran_Xtn"/>
</dbReference>
<reference evidence="14 15" key="1">
    <citation type="submission" date="2018-09" db="EMBL/GenBank/DDBJ databases">
        <title>Genomic Encyclopedia of Archaeal and Bacterial Type Strains, Phase II (KMG-II): from individual species to whole genera.</title>
        <authorList>
            <person name="Goeker M."/>
        </authorList>
    </citation>
    <scope>NUCLEOTIDE SEQUENCE [LARGE SCALE GENOMIC DNA]</scope>
    <source>
        <strain evidence="14 15">DSM 27148</strain>
    </source>
</reference>
<evidence type="ECO:0000313" key="15">
    <source>
        <dbReference type="Proteomes" id="UP000283387"/>
    </source>
</evidence>
<dbReference type="GO" id="GO:0019843">
    <property type="term" value="F:rRNA binding"/>
    <property type="evidence" value="ECO:0007669"/>
    <property type="project" value="UniProtKB-KW"/>
</dbReference>
<keyword evidence="15" id="KW-1185">Reference proteome</keyword>
<feature type="domain" description="ABC transporter" evidence="13">
    <location>
        <begin position="5"/>
        <end position="248"/>
    </location>
</feature>
<evidence type="ECO:0000256" key="11">
    <source>
        <dbReference type="ARBA" id="ARBA00022917"/>
    </source>
</evidence>
<dbReference type="Pfam" id="PF12848">
    <property type="entry name" value="ABC_tran_Xtn"/>
    <property type="match status" value="1"/>
</dbReference>
<dbReference type="SMART" id="SM00382">
    <property type="entry name" value="AAA"/>
    <property type="match status" value="2"/>
</dbReference>
<dbReference type="PROSITE" id="PS50893">
    <property type="entry name" value="ABC_TRANSPORTER_2"/>
    <property type="match status" value="2"/>
</dbReference>
<dbReference type="CDD" id="cd03221">
    <property type="entry name" value="ABCF_EF-3"/>
    <property type="match status" value="2"/>
</dbReference>
<dbReference type="PANTHER" id="PTHR42855:SF1">
    <property type="entry name" value="ABC TRANSPORTER DOMAIN-CONTAINING PROTEIN"/>
    <property type="match status" value="1"/>
</dbReference>
<comment type="similarity">
    <text evidence="1">Belongs to the ABC transporter superfamily. ABCF family. Translational throttle EttA subfamily.</text>
</comment>
<evidence type="ECO:0000259" key="13">
    <source>
        <dbReference type="PROSITE" id="PS50893"/>
    </source>
</evidence>
<evidence type="ECO:0000256" key="1">
    <source>
        <dbReference type="ARBA" id="ARBA00005868"/>
    </source>
</evidence>
<evidence type="ECO:0000256" key="9">
    <source>
        <dbReference type="ARBA" id="ARBA00022845"/>
    </source>
</evidence>
<feature type="compositionally biased region" description="Basic and acidic residues" evidence="12">
    <location>
        <begin position="560"/>
        <end position="574"/>
    </location>
</feature>
<keyword evidence="10" id="KW-0694">RNA-binding</keyword>
<evidence type="ECO:0000256" key="10">
    <source>
        <dbReference type="ARBA" id="ARBA00022884"/>
    </source>
</evidence>
<protein>
    <submittedName>
        <fullName evidence="14">ATP-binding cassette subfamily F protein uup</fullName>
    </submittedName>
</protein>
<dbReference type="GO" id="GO:0005524">
    <property type="term" value="F:ATP binding"/>
    <property type="evidence" value="ECO:0007669"/>
    <property type="project" value="UniProtKB-KW"/>
</dbReference>
<dbReference type="GO" id="GO:0016887">
    <property type="term" value="F:ATP hydrolysis activity"/>
    <property type="evidence" value="ECO:0007669"/>
    <property type="project" value="InterPro"/>
</dbReference>
<dbReference type="Proteomes" id="UP000283387">
    <property type="component" value="Unassembled WGS sequence"/>
</dbReference>